<name>A0AAF0U217_SOLVR</name>
<gene>
    <name evidence="1" type="ORF">MTR67_031222</name>
</gene>
<sequence length="55" mass="6308">MILVTCVYIIRRCRPTGISTFTTKKLSRNNGQKNGLRRFFGQNRRKSDAVTSVAF</sequence>
<dbReference type="EMBL" id="CP133618">
    <property type="protein sequence ID" value="WMV37837.1"/>
    <property type="molecule type" value="Genomic_DNA"/>
</dbReference>
<dbReference type="AlphaFoldDB" id="A0AAF0U217"/>
<protein>
    <submittedName>
        <fullName evidence="1">Uncharacterized protein</fullName>
    </submittedName>
</protein>
<reference evidence="1" key="1">
    <citation type="submission" date="2023-08" db="EMBL/GenBank/DDBJ databases">
        <title>A de novo genome assembly of Solanum verrucosum Schlechtendal, a Mexican diploid species geographically isolated from the other diploid A-genome species in potato relatives.</title>
        <authorList>
            <person name="Hosaka K."/>
        </authorList>
    </citation>
    <scope>NUCLEOTIDE SEQUENCE</scope>
    <source>
        <tissue evidence="1">Young leaves</tissue>
    </source>
</reference>
<evidence type="ECO:0000313" key="2">
    <source>
        <dbReference type="Proteomes" id="UP001234989"/>
    </source>
</evidence>
<accession>A0AAF0U217</accession>
<keyword evidence="2" id="KW-1185">Reference proteome</keyword>
<proteinExistence type="predicted"/>
<dbReference type="Proteomes" id="UP001234989">
    <property type="component" value="Chromosome 7"/>
</dbReference>
<organism evidence="1 2">
    <name type="scientific">Solanum verrucosum</name>
    <dbReference type="NCBI Taxonomy" id="315347"/>
    <lineage>
        <taxon>Eukaryota</taxon>
        <taxon>Viridiplantae</taxon>
        <taxon>Streptophyta</taxon>
        <taxon>Embryophyta</taxon>
        <taxon>Tracheophyta</taxon>
        <taxon>Spermatophyta</taxon>
        <taxon>Magnoliopsida</taxon>
        <taxon>eudicotyledons</taxon>
        <taxon>Gunneridae</taxon>
        <taxon>Pentapetalae</taxon>
        <taxon>asterids</taxon>
        <taxon>lamiids</taxon>
        <taxon>Solanales</taxon>
        <taxon>Solanaceae</taxon>
        <taxon>Solanoideae</taxon>
        <taxon>Solaneae</taxon>
        <taxon>Solanum</taxon>
    </lineage>
</organism>
<evidence type="ECO:0000313" key="1">
    <source>
        <dbReference type="EMBL" id="WMV37837.1"/>
    </source>
</evidence>